<evidence type="ECO:0000313" key="2">
    <source>
        <dbReference type="EMBL" id="MDH5833639.1"/>
    </source>
</evidence>
<keyword evidence="3" id="KW-1185">Reference proteome</keyword>
<keyword evidence="2" id="KW-0808">Transferase</keyword>
<evidence type="ECO:0000313" key="3">
    <source>
        <dbReference type="Proteomes" id="UP001156873"/>
    </source>
</evidence>
<dbReference type="GO" id="GO:0016746">
    <property type="term" value="F:acyltransferase activity"/>
    <property type="evidence" value="ECO:0007669"/>
    <property type="project" value="UniProtKB-KW"/>
</dbReference>
<dbReference type="Pfam" id="PF13420">
    <property type="entry name" value="Acetyltransf_4"/>
    <property type="match status" value="1"/>
</dbReference>
<keyword evidence="2" id="KW-0012">Acyltransferase</keyword>
<dbReference type="InterPro" id="IPR000182">
    <property type="entry name" value="GNAT_dom"/>
</dbReference>
<proteinExistence type="predicted"/>
<reference evidence="2 3" key="1">
    <citation type="submission" date="2023-04" db="EMBL/GenBank/DDBJ databases">
        <title>Luteimonas sp. M1R5S59.</title>
        <authorList>
            <person name="Sun J.-Q."/>
        </authorList>
    </citation>
    <scope>NUCLEOTIDE SEQUENCE [LARGE SCALE GENOMIC DNA]</scope>
    <source>
        <strain evidence="2 3">M1R5S59</strain>
    </source>
</reference>
<name>A0ABT6JSR5_9GAMM</name>
<dbReference type="RefSeq" id="WP_280577923.1">
    <property type="nucleotide sequence ID" value="NZ_JARXRO010000014.1"/>
</dbReference>
<feature type="domain" description="N-acetyltransferase" evidence="1">
    <location>
        <begin position="3"/>
        <end position="166"/>
    </location>
</feature>
<dbReference type="PROSITE" id="PS51186">
    <property type="entry name" value="GNAT"/>
    <property type="match status" value="1"/>
</dbReference>
<dbReference type="Proteomes" id="UP001156873">
    <property type="component" value="Unassembled WGS sequence"/>
</dbReference>
<dbReference type="Gene3D" id="3.40.630.30">
    <property type="match status" value="1"/>
</dbReference>
<gene>
    <name evidence="2" type="ORF">QFW81_06835</name>
</gene>
<dbReference type="EC" id="2.3.1.-" evidence="2"/>
<dbReference type="EMBL" id="JARXRO010000014">
    <property type="protein sequence ID" value="MDH5833639.1"/>
    <property type="molecule type" value="Genomic_DNA"/>
</dbReference>
<dbReference type="PANTHER" id="PTHR43072:SF8">
    <property type="entry name" value="ACYLTRANSFERASE FABY-RELATED"/>
    <property type="match status" value="1"/>
</dbReference>
<dbReference type="PANTHER" id="PTHR43072">
    <property type="entry name" value="N-ACETYLTRANSFERASE"/>
    <property type="match status" value="1"/>
</dbReference>
<dbReference type="SUPFAM" id="SSF55729">
    <property type="entry name" value="Acyl-CoA N-acyltransferases (Nat)"/>
    <property type="match status" value="1"/>
</dbReference>
<comment type="caution">
    <text evidence="2">The sequence shown here is derived from an EMBL/GenBank/DDBJ whole genome shotgun (WGS) entry which is preliminary data.</text>
</comment>
<accession>A0ABT6JSR5</accession>
<organism evidence="2 3">
    <name type="scientific">Luteimonas kalidii</name>
    <dbReference type="NCBI Taxonomy" id="3042025"/>
    <lineage>
        <taxon>Bacteria</taxon>
        <taxon>Pseudomonadati</taxon>
        <taxon>Pseudomonadota</taxon>
        <taxon>Gammaproteobacteria</taxon>
        <taxon>Lysobacterales</taxon>
        <taxon>Lysobacteraceae</taxon>
        <taxon>Luteimonas</taxon>
    </lineage>
</organism>
<protein>
    <submittedName>
        <fullName evidence="2">GNAT family N-acetyltransferase</fullName>
        <ecNumber evidence="2">2.3.1.-</ecNumber>
    </submittedName>
</protein>
<dbReference type="InterPro" id="IPR016181">
    <property type="entry name" value="Acyl_CoA_acyltransferase"/>
</dbReference>
<evidence type="ECO:0000259" key="1">
    <source>
        <dbReference type="PROSITE" id="PS51186"/>
    </source>
</evidence>
<dbReference type="CDD" id="cd04301">
    <property type="entry name" value="NAT_SF"/>
    <property type="match status" value="1"/>
</dbReference>
<sequence length="181" mass="19720">MPPVIREVHDADMPAIAEIYADEVRQHVNTYEYDVPGVDEMRRRMRALLADGFPYLVAELDGRVAGYAYAGSFRARLGYRFTVENSVYVAADLQGHGIGAALLDALIGACTARGYRQMIAVIGEPTNEASIGLHARFGFLHTGTMPGIAWKHGRWLDTVFMQRALGEGVATPPPDADGDSP</sequence>